<proteinExistence type="predicted"/>
<protein>
    <submittedName>
        <fullName evidence="1">Uncharacterized protein</fullName>
    </submittedName>
</protein>
<keyword evidence="2" id="KW-1185">Reference proteome</keyword>
<evidence type="ECO:0000313" key="1">
    <source>
        <dbReference type="EMBL" id="KAK1424241.1"/>
    </source>
</evidence>
<name>A0AAD8KN95_TARER</name>
<dbReference type="AlphaFoldDB" id="A0AAD8KN95"/>
<reference evidence="1" key="1">
    <citation type="journal article" date="2023" name="bioRxiv">
        <title>Improved chromosome-level genome assembly for marigold (Tagetes erecta).</title>
        <authorList>
            <person name="Jiang F."/>
            <person name="Yuan L."/>
            <person name="Wang S."/>
            <person name="Wang H."/>
            <person name="Xu D."/>
            <person name="Wang A."/>
            <person name="Fan W."/>
        </authorList>
    </citation>
    <scope>NUCLEOTIDE SEQUENCE</scope>
    <source>
        <strain evidence="1">WSJ</strain>
        <tissue evidence="1">Leaf</tissue>
    </source>
</reference>
<evidence type="ECO:0000313" key="2">
    <source>
        <dbReference type="Proteomes" id="UP001229421"/>
    </source>
</evidence>
<accession>A0AAD8KN95</accession>
<dbReference type="Proteomes" id="UP001229421">
    <property type="component" value="Unassembled WGS sequence"/>
</dbReference>
<gene>
    <name evidence="1" type="ORF">QVD17_19562</name>
</gene>
<comment type="caution">
    <text evidence="1">The sequence shown here is derived from an EMBL/GenBank/DDBJ whole genome shotgun (WGS) entry which is preliminary data.</text>
</comment>
<organism evidence="1 2">
    <name type="scientific">Tagetes erecta</name>
    <name type="common">African marigold</name>
    <dbReference type="NCBI Taxonomy" id="13708"/>
    <lineage>
        <taxon>Eukaryota</taxon>
        <taxon>Viridiplantae</taxon>
        <taxon>Streptophyta</taxon>
        <taxon>Embryophyta</taxon>
        <taxon>Tracheophyta</taxon>
        <taxon>Spermatophyta</taxon>
        <taxon>Magnoliopsida</taxon>
        <taxon>eudicotyledons</taxon>
        <taxon>Gunneridae</taxon>
        <taxon>Pentapetalae</taxon>
        <taxon>asterids</taxon>
        <taxon>campanulids</taxon>
        <taxon>Asterales</taxon>
        <taxon>Asteraceae</taxon>
        <taxon>Asteroideae</taxon>
        <taxon>Heliantheae alliance</taxon>
        <taxon>Tageteae</taxon>
        <taxon>Tagetes</taxon>
    </lineage>
</organism>
<dbReference type="EMBL" id="JAUHHV010000005">
    <property type="protein sequence ID" value="KAK1424241.1"/>
    <property type="molecule type" value="Genomic_DNA"/>
</dbReference>
<sequence length="81" mass="9057">MSNPAGKDQTLALKFESSYAGLKEDQLRYLQKMLDAGNVLMDSQNGFRIQSQNATPTRFQPLSFERIGIQMQINATSFPAT</sequence>